<gene>
    <name evidence="1" type="ORF">TK0001_3303</name>
</gene>
<proteinExistence type="predicted"/>
<accession>A0A2N9ARC9</accession>
<dbReference type="Proteomes" id="UP000233769">
    <property type="component" value="Chromosome tk0001"/>
</dbReference>
<evidence type="ECO:0000313" key="1">
    <source>
        <dbReference type="EMBL" id="SOR29905.1"/>
    </source>
</evidence>
<protein>
    <submittedName>
        <fullName evidence="1">Uncharacterized protein</fullName>
    </submittedName>
</protein>
<reference evidence="2" key="1">
    <citation type="submission" date="2017-10" db="EMBL/GenBank/DDBJ databases">
        <authorList>
            <person name="Regsiter A."/>
            <person name="William W."/>
        </authorList>
    </citation>
    <scope>NUCLEOTIDE SEQUENCE [LARGE SCALE GENOMIC DNA]</scope>
</reference>
<dbReference type="AlphaFoldDB" id="A0A2N9ARC9"/>
<evidence type="ECO:0000313" key="2">
    <source>
        <dbReference type="Proteomes" id="UP000233769"/>
    </source>
</evidence>
<name>A0A2N9ARC9_METEX</name>
<dbReference type="EMBL" id="LT962688">
    <property type="protein sequence ID" value="SOR29905.1"/>
    <property type="molecule type" value="Genomic_DNA"/>
</dbReference>
<sequence>MLRPLRIILRAALRSLNERE</sequence>
<organism evidence="1 2">
    <name type="scientific">Methylorubrum extorquens</name>
    <name type="common">Methylobacterium dichloromethanicum</name>
    <name type="synonym">Methylobacterium extorquens</name>
    <dbReference type="NCBI Taxonomy" id="408"/>
    <lineage>
        <taxon>Bacteria</taxon>
        <taxon>Pseudomonadati</taxon>
        <taxon>Pseudomonadota</taxon>
        <taxon>Alphaproteobacteria</taxon>
        <taxon>Hyphomicrobiales</taxon>
        <taxon>Methylobacteriaceae</taxon>
        <taxon>Methylorubrum</taxon>
    </lineage>
</organism>